<accession>A0A9N7U7E8</accession>
<dbReference type="Proteomes" id="UP001153269">
    <property type="component" value="Unassembled WGS sequence"/>
</dbReference>
<protein>
    <submittedName>
        <fullName evidence="1">Uncharacterized protein</fullName>
    </submittedName>
</protein>
<evidence type="ECO:0000313" key="1">
    <source>
        <dbReference type="EMBL" id="CAB1425291.1"/>
    </source>
</evidence>
<evidence type="ECO:0000313" key="2">
    <source>
        <dbReference type="Proteomes" id="UP001153269"/>
    </source>
</evidence>
<dbReference type="EMBL" id="CADEAL010000791">
    <property type="protein sequence ID" value="CAB1425291.1"/>
    <property type="molecule type" value="Genomic_DNA"/>
</dbReference>
<sequence length="214" mass="23655">MGVQLLALEQQEALTVWSLNFPGYSSFPPLSTCSLELPINQGSEQFWGYSQPPAWLCLTPLLQAVHKRPPEISDSWFPDLPTEPAVPLSRVNVRGQVYVHAKVPVTLGHCKGRHHGDSCSVSLLGRDSFWQALQSPGCPRGKAGHNFYYRAATLSMTSMKDFCQLRAGGRRGVLRDSWQVMDVSAVVNTPSSSSPDGVKGIRCSLGQRRPHFYM</sequence>
<organism evidence="1 2">
    <name type="scientific">Pleuronectes platessa</name>
    <name type="common">European plaice</name>
    <dbReference type="NCBI Taxonomy" id="8262"/>
    <lineage>
        <taxon>Eukaryota</taxon>
        <taxon>Metazoa</taxon>
        <taxon>Chordata</taxon>
        <taxon>Craniata</taxon>
        <taxon>Vertebrata</taxon>
        <taxon>Euteleostomi</taxon>
        <taxon>Actinopterygii</taxon>
        <taxon>Neopterygii</taxon>
        <taxon>Teleostei</taxon>
        <taxon>Neoteleostei</taxon>
        <taxon>Acanthomorphata</taxon>
        <taxon>Carangaria</taxon>
        <taxon>Pleuronectiformes</taxon>
        <taxon>Pleuronectoidei</taxon>
        <taxon>Pleuronectidae</taxon>
        <taxon>Pleuronectes</taxon>
    </lineage>
</organism>
<keyword evidence="2" id="KW-1185">Reference proteome</keyword>
<comment type="caution">
    <text evidence="1">The sequence shown here is derived from an EMBL/GenBank/DDBJ whole genome shotgun (WGS) entry which is preliminary data.</text>
</comment>
<name>A0A9N7U7E8_PLEPL</name>
<gene>
    <name evidence="1" type="ORF">PLEPLA_LOCUS13221</name>
</gene>
<reference evidence="1" key="1">
    <citation type="submission" date="2020-03" db="EMBL/GenBank/DDBJ databases">
        <authorList>
            <person name="Weist P."/>
        </authorList>
    </citation>
    <scope>NUCLEOTIDE SEQUENCE</scope>
</reference>
<proteinExistence type="predicted"/>
<dbReference type="AlphaFoldDB" id="A0A9N7U7E8"/>